<dbReference type="GO" id="GO:0005524">
    <property type="term" value="F:ATP binding"/>
    <property type="evidence" value="ECO:0007669"/>
    <property type="project" value="UniProtKB-KW"/>
</dbReference>
<gene>
    <name evidence="13" type="ORF">SA2016_2921</name>
</gene>
<reference evidence="13 14" key="1">
    <citation type="submission" date="2016-02" db="EMBL/GenBank/DDBJ databases">
        <title>Complete genome of Sinomonas atrocyanea KCTC 3377.</title>
        <authorList>
            <person name="Kim K.M."/>
        </authorList>
    </citation>
    <scope>NUCLEOTIDE SEQUENCE [LARGE SCALE GENOMIC DNA]</scope>
    <source>
        <strain evidence="13 14">KCTC 3377</strain>
    </source>
</reference>
<dbReference type="GO" id="GO:0016887">
    <property type="term" value="F:ATP hydrolysis activity"/>
    <property type="evidence" value="ECO:0007669"/>
    <property type="project" value="InterPro"/>
</dbReference>
<dbReference type="Gene3D" id="2.70.150.10">
    <property type="entry name" value="Calcium-transporting ATPase, cytoplasmic transduction domain A"/>
    <property type="match status" value="1"/>
</dbReference>
<comment type="similarity">
    <text evidence="2">Belongs to the cation transport ATPase (P-type) (TC 3.A.3) family. Type IIIA subfamily.</text>
</comment>
<dbReference type="KEGG" id="satk:SA2016_2921"/>
<dbReference type="STRING" id="37927.SA2016_2921"/>
<dbReference type="Pfam" id="PF00122">
    <property type="entry name" value="E1-E2_ATPase"/>
    <property type="match status" value="1"/>
</dbReference>
<dbReference type="InterPro" id="IPR001757">
    <property type="entry name" value="P_typ_ATPase"/>
</dbReference>
<dbReference type="Proteomes" id="UP000070134">
    <property type="component" value="Chromosome"/>
</dbReference>
<keyword evidence="3" id="KW-0597">Phosphoprotein</keyword>
<keyword evidence="9 11" id="KW-0472">Membrane</keyword>
<organism evidence="13 14">
    <name type="scientific">Sinomonas atrocyanea</name>
    <dbReference type="NCBI Taxonomy" id="37927"/>
    <lineage>
        <taxon>Bacteria</taxon>
        <taxon>Bacillati</taxon>
        <taxon>Actinomycetota</taxon>
        <taxon>Actinomycetes</taxon>
        <taxon>Micrococcales</taxon>
        <taxon>Micrococcaceae</taxon>
        <taxon>Sinomonas</taxon>
    </lineage>
</organism>
<evidence type="ECO:0000256" key="6">
    <source>
        <dbReference type="ARBA" id="ARBA00022840"/>
    </source>
</evidence>
<dbReference type="FunFam" id="2.70.150.10:FF:000042">
    <property type="entry name" value="Plasma membrane ATPase"/>
    <property type="match status" value="1"/>
</dbReference>
<dbReference type="RefSeq" id="WP_066499328.1">
    <property type="nucleotide sequence ID" value="NZ_BJMO01000086.1"/>
</dbReference>
<protein>
    <submittedName>
        <fullName evidence="13">Plasma-membrane proton-efflux P-type ATPase</fullName>
    </submittedName>
</protein>
<evidence type="ECO:0000256" key="3">
    <source>
        <dbReference type="ARBA" id="ARBA00022553"/>
    </source>
</evidence>
<dbReference type="InterPro" id="IPR008250">
    <property type="entry name" value="ATPase_P-typ_transduc_dom_A_sf"/>
</dbReference>
<dbReference type="InterPro" id="IPR023299">
    <property type="entry name" value="ATPase_P-typ_cyto_dom_N"/>
</dbReference>
<dbReference type="InterPro" id="IPR023298">
    <property type="entry name" value="ATPase_P-typ_TM_dom_sf"/>
</dbReference>
<keyword evidence="4 11" id="KW-0812">Transmembrane</keyword>
<feature type="transmembrane region" description="Helical" evidence="11">
    <location>
        <begin position="212"/>
        <end position="231"/>
    </location>
</feature>
<dbReference type="PATRIC" id="fig|37927.3.peg.3001"/>
<dbReference type="SUPFAM" id="SSF56784">
    <property type="entry name" value="HAD-like"/>
    <property type="match status" value="1"/>
</dbReference>
<evidence type="ECO:0000256" key="8">
    <source>
        <dbReference type="ARBA" id="ARBA00022989"/>
    </source>
</evidence>
<dbReference type="OrthoDB" id="9814270at2"/>
<evidence type="ECO:0000256" key="1">
    <source>
        <dbReference type="ARBA" id="ARBA00004651"/>
    </source>
</evidence>
<feature type="transmembrane region" description="Helical" evidence="11">
    <location>
        <begin position="237"/>
        <end position="261"/>
    </location>
</feature>
<dbReference type="AlphaFoldDB" id="A0A127A3A6"/>
<accession>A0A127A3A6</accession>
<name>A0A127A3A6_9MICC</name>
<dbReference type="Gene3D" id="1.20.1110.10">
    <property type="entry name" value="Calcium-transporting ATPase, transmembrane domain"/>
    <property type="match status" value="1"/>
</dbReference>
<dbReference type="PRINTS" id="PR00119">
    <property type="entry name" value="CATATPASE"/>
</dbReference>
<dbReference type="PROSITE" id="PS00154">
    <property type="entry name" value="ATPASE_E1_E2"/>
    <property type="match status" value="1"/>
</dbReference>
<keyword evidence="14" id="KW-1185">Reference proteome</keyword>
<evidence type="ECO:0000256" key="4">
    <source>
        <dbReference type="ARBA" id="ARBA00022692"/>
    </source>
</evidence>
<dbReference type="SUPFAM" id="SSF81653">
    <property type="entry name" value="Calcium ATPase, transduction domain A"/>
    <property type="match status" value="1"/>
</dbReference>
<feature type="region of interest" description="Disordered" evidence="10">
    <location>
        <begin position="494"/>
        <end position="519"/>
    </location>
</feature>
<dbReference type="InterPro" id="IPR023214">
    <property type="entry name" value="HAD_sf"/>
</dbReference>
<evidence type="ECO:0000256" key="10">
    <source>
        <dbReference type="SAM" id="MobiDB-lite"/>
    </source>
</evidence>
<dbReference type="Pfam" id="PF00702">
    <property type="entry name" value="Hydrolase"/>
    <property type="match status" value="1"/>
</dbReference>
<sequence>MGTPEGLTAAEAGRRLAETGRNEIPQQRLGWPRRLGAKFWAPVPWMLEATALLELVLGRWTDAALVAAVLGLNAGIGFVQEGRAQDALALLRTRLEVNARVLRDGAWSSAPAASLVPGDVVHVRMGDFVPADARVLEGEVLADQASLTGESVPLERGPGAVLYSGTVVARGEATARVEATGPRTFFGRTAQLVGSSAPLEHLGGLVLRMVRVFIAIDLVIAAAGTAYLAWSGAGPDAVLSFAVVLLLASVPVAMPAAFTLAGALGARRLARAGILTTRLSVLQDAASMQVLCVDKTGTLTRNQLAVAEALGIDGASPAETIRLAAAASDAATQDPIDLAILAGAAPAEDLGWRRTAFVPFDPATKRSQASWIAEDGAAVDVAKGAPAVISALTGHQEAAALARLAASGARVLGVALRTDDGGWRHRGLVALADTPREEAADMLGRLGDLGVRAIMVTGDSAATAAAVAQRLGMRGSVITPERLAAEPPAFPAWPRWPRSFPSTSTSSSAGSRRPAPWWG</sequence>
<evidence type="ECO:0000256" key="7">
    <source>
        <dbReference type="ARBA" id="ARBA00022967"/>
    </source>
</evidence>
<dbReference type="InterPro" id="IPR059000">
    <property type="entry name" value="ATPase_P-type_domA"/>
</dbReference>
<dbReference type="SUPFAM" id="SSF81660">
    <property type="entry name" value="Metal cation-transporting ATPase, ATP-binding domain N"/>
    <property type="match status" value="1"/>
</dbReference>
<dbReference type="EMBL" id="CP014518">
    <property type="protein sequence ID" value="AMM33586.1"/>
    <property type="molecule type" value="Genomic_DNA"/>
</dbReference>
<dbReference type="PANTHER" id="PTHR42861">
    <property type="entry name" value="CALCIUM-TRANSPORTING ATPASE"/>
    <property type="match status" value="1"/>
</dbReference>
<evidence type="ECO:0000256" key="11">
    <source>
        <dbReference type="SAM" id="Phobius"/>
    </source>
</evidence>
<dbReference type="SMART" id="SM00831">
    <property type="entry name" value="Cation_ATPase_N"/>
    <property type="match status" value="1"/>
</dbReference>
<dbReference type="GO" id="GO:0005886">
    <property type="term" value="C:plasma membrane"/>
    <property type="evidence" value="ECO:0007669"/>
    <property type="project" value="UniProtKB-SubCell"/>
</dbReference>
<dbReference type="Gene3D" id="3.40.1110.10">
    <property type="entry name" value="Calcium-transporting ATPase, cytoplasmic domain N"/>
    <property type="match status" value="1"/>
</dbReference>
<keyword evidence="6" id="KW-0067">ATP-binding</keyword>
<evidence type="ECO:0000256" key="5">
    <source>
        <dbReference type="ARBA" id="ARBA00022741"/>
    </source>
</evidence>
<evidence type="ECO:0000259" key="12">
    <source>
        <dbReference type="SMART" id="SM00831"/>
    </source>
</evidence>
<dbReference type="Pfam" id="PF00690">
    <property type="entry name" value="Cation_ATPase_N"/>
    <property type="match status" value="1"/>
</dbReference>
<dbReference type="InterPro" id="IPR004014">
    <property type="entry name" value="ATPase_P-typ_cation-transptr_N"/>
</dbReference>
<proteinExistence type="inferred from homology"/>
<keyword evidence="8 11" id="KW-1133">Transmembrane helix</keyword>
<keyword evidence="5" id="KW-0547">Nucleotide-binding</keyword>
<dbReference type="NCBIfam" id="TIGR01494">
    <property type="entry name" value="ATPase_P-type"/>
    <property type="match status" value="1"/>
</dbReference>
<dbReference type="InterPro" id="IPR036412">
    <property type="entry name" value="HAD-like_sf"/>
</dbReference>
<evidence type="ECO:0000313" key="13">
    <source>
        <dbReference type="EMBL" id="AMM33586.1"/>
    </source>
</evidence>
<dbReference type="Gene3D" id="3.40.50.1000">
    <property type="entry name" value="HAD superfamily/HAD-like"/>
    <property type="match status" value="1"/>
</dbReference>
<evidence type="ECO:0000256" key="2">
    <source>
        <dbReference type="ARBA" id="ARBA00008804"/>
    </source>
</evidence>
<keyword evidence="7" id="KW-1278">Translocase</keyword>
<dbReference type="SUPFAM" id="SSF81665">
    <property type="entry name" value="Calcium ATPase, transmembrane domain M"/>
    <property type="match status" value="1"/>
</dbReference>
<evidence type="ECO:0000313" key="14">
    <source>
        <dbReference type="Proteomes" id="UP000070134"/>
    </source>
</evidence>
<evidence type="ECO:0000256" key="9">
    <source>
        <dbReference type="ARBA" id="ARBA00023136"/>
    </source>
</evidence>
<feature type="domain" description="Cation-transporting P-type ATPase N-terminal" evidence="12">
    <location>
        <begin position="4"/>
        <end position="59"/>
    </location>
</feature>
<comment type="subcellular location">
    <subcellularLocation>
        <location evidence="1">Cell membrane</location>
        <topology evidence="1">Multi-pass membrane protein</topology>
    </subcellularLocation>
</comment>
<dbReference type="InterPro" id="IPR018303">
    <property type="entry name" value="ATPase_P-typ_P_site"/>
</dbReference>